<feature type="transmembrane region" description="Helical" evidence="1">
    <location>
        <begin position="115"/>
        <end position="139"/>
    </location>
</feature>
<gene>
    <name evidence="2" type="ORF">FED44_18425</name>
</gene>
<keyword evidence="3" id="KW-1185">Reference proteome</keyword>
<evidence type="ECO:0000256" key="1">
    <source>
        <dbReference type="SAM" id="Phobius"/>
    </source>
</evidence>
<feature type="transmembrane region" description="Helical" evidence="1">
    <location>
        <begin position="90"/>
        <end position="109"/>
    </location>
</feature>
<accession>A0A5R8YZV0</accession>
<reference evidence="2" key="1">
    <citation type="submission" date="2019-05" db="EMBL/GenBank/DDBJ databases">
        <title>Isolation, diversity and antifungal activity of Actinobacteria from wheat.</title>
        <authorList>
            <person name="Yu B."/>
        </authorList>
    </citation>
    <scope>NUCLEOTIDE SEQUENCE [LARGE SCALE GENOMIC DNA]</scope>
    <source>
        <strain evidence="2">NEAU-HEGS1-5</strain>
    </source>
</reference>
<dbReference type="EMBL" id="VANP01000006">
    <property type="protein sequence ID" value="TLP58814.1"/>
    <property type="molecule type" value="Genomic_DNA"/>
</dbReference>
<keyword evidence="1" id="KW-0472">Membrane</keyword>
<evidence type="ECO:0000313" key="3">
    <source>
        <dbReference type="Proteomes" id="UP000309033"/>
    </source>
</evidence>
<dbReference type="OrthoDB" id="3537035at2"/>
<proteinExistence type="predicted"/>
<dbReference type="Proteomes" id="UP000309033">
    <property type="component" value="Unassembled WGS sequence"/>
</dbReference>
<feature type="transmembrane region" description="Helical" evidence="1">
    <location>
        <begin position="60"/>
        <end position="78"/>
    </location>
</feature>
<name>A0A5R8YZV0_9ACTN</name>
<dbReference type="AlphaFoldDB" id="A0A5R8YZV0"/>
<sequence length="153" mass="16752">MSGDHFTPDEALREIGRVDRQVRRSARGPGRAYLLVGLATMVYWPVMFLGGGVWPLIGGLGWIALTVALCVYWARLRVHDRLLKRVRKPVEAAYVVTMALPFVYGVWLMPPTLTVGSTVVLLALAVLAGLPLVYGGLLLMRDSPAGAPLTRDR</sequence>
<feature type="transmembrane region" description="Helical" evidence="1">
    <location>
        <begin position="32"/>
        <end position="54"/>
    </location>
</feature>
<keyword evidence="1" id="KW-0812">Transmembrane</keyword>
<evidence type="ECO:0000313" key="2">
    <source>
        <dbReference type="EMBL" id="TLP58814.1"/>
    </source>
</evidence>
<keyword evidence="1" id="KW-1133">Transmembrane helix</keyword>
<comment type="caution">
    <text evidence="2">The sequence shown here is derived from an EMBL/GenBank/DDBJ whole genome shotgun (WGS) entry which is preliminary data.</text>
</comment>
<protein>
    <submittedName>
        <fullName evidence="2">Uncharacterized protein</fullName>
    </submittedName>
</protein>
<organism evidence="2 3">
    <name type="scientific">Microbispora triticiradicis</name>
    <dbReference type="NCBI Taxonomy" id="2200763"/>
    <lineage>
        <taxon>Bacteria</taxon>
        <taxon>Bacillati</taxon>
        <taxon>Actinomycetota</taxon>
        <taxon>Actinomycetes</taxon>
        <taxon>Streptosporangiales</taxon>
        <taxon>Streptosporangiaceae</taxon>
        <taxon>Microbispora</taxon>
    </lineage>
</organism>